<dbReference type="InterPro" id="IPR002035">
    <property type="entry name" value="VWF_A"/>
</dbReference>
<dbReference type="PANTHER" id="PTHR10166">
    <property type="entry name" value="VOLTAGE-DEPENDENT CALCIUM CHANNEL SUBUNIT ALPHA-2/DELTA-RELATED"/>
    <property type="match status" value="1"/>
</dbReference>
<dbReference type="RefSeq" id="WP_216713841.1">
    <property type="nucleotide sequence ID" value="NZ_JACVEL010000003.1"/>
</dbReference>
<dbReference type="InterPro" id="IPR036465">
    <property type="entry name" value="vWFA_dom_sf"/>
</dbReference>
<protein>
    <submittedName>
        <fullName evidence="6">VWA domain-containing protein</fullName>
    </submittedName>
</protein>
<dbReference type="Pfam" id="PF22544">
    <property type="entry name" value="HYDIN_VesB_CFA65-like_Ig"/>
    <property type="match status" value="1"/>
</dbReference>
<dbReference type="AlphaFoldDB" id="A0A8J6PC36"/>
<gene>
    <name evidence="6" type="ORF">H9Y05_06680</name>
</gene>
<dbReference type="SMART" id="SM00327">
    <property type="entry name" value="VWA"/>
    <property type="match status" value="1"/>
</dbReference>
<name>A0A8J6PC36_9FLAO</name>
<dbReference type="InterPro" id="IPR051173">
    <property type="entry name" value="Ca_channel_alpha-2/delta"/>
</dbReference>
<accession>A0A8J6PC36</accession>
<evidence type="ECO:0000256" key="3">
    <source>
        <dbReference type="ARBA" id="ARBA00022490"/>
    </source>
</evidence>
<dbReference type="PROSITE" id="PS50234">
    <property type="entry name" value="VWFA"/>
    <property type="match status" value="1"/>
</dbReference>
<dbReference type="Pfam" id="PF00092">
    <property type="entry name" value="VWA"/>
    <property type="match status" value="1"/>
</dbReference>
<dbReference type="Gene3D" id="3.40.50.410">
    <property type="entry name" value="von Willebrand factor, type A domain"/>
    <property type="match status" value="1"/>
</dbReference>
<dbReference type="SUPFAM" id="SSF53300">
    <property type="entry name" value="vWA-like"/>
    <property type="match status" value="1"/>
</dbReference>
<sequence>MRILSFLFGFIGLSFSVSGQMVFNTLKHNFGELESYDNRFVDITITNQGVRDGYILSVRKPSEVIYIQNRAFVQKDSSLTLRFQVNPQEKGKFSYTVDIYTSDKGDPHKLVLSGNLLEMETTSRSNLTACPDFNTHPAGRKPNQFDLTVITIDASTREELGKSKVSMIQDGFAVWTDVTDKSGRIKKQGTIGLAYFYARHDGYLPEEKGAFVNNERNKVVIELQKDPSNVIVPEPEIVQQPPAPEIEIDVTETTPPVVTETTPVPPSDTETVVSIEELDNDNFDPSFFAPVNLVFVLDISSSMNQGDKMELMKYSLNQLSEMIRQQDHIAIVTYASRANVLLAPTSGQDKAAVREQVKGLRPSGMTAGGDGIKLGFEQAEAGFITGGINHVFVITDGAFNHNNYDYKKLIKKYAKKNIQLSVVGVLNDAKSEVSMREVAQLGEGQYIPVFKLLDAEQNIRQAVRKMAFKK</sequence>
<evidence type="ECO:0000256" key="4">
    <source>
        <dbReference type="ARBA" id="ARBA00023273"/>
    </source>
</evidence>
<dbReference type="InterPro" id="IPR053879">
    <property type="entry name" value="HYDIN_VesB_CFA65-like_Ig"/>
</dbReference>
<dbReference type="PANTHER" id="PTHR10166:SF37">
    <property type="entry name" value="STOLID, ISOFORM H"/>
    <property type="match status" value="1"/>
</dbReference>
<keyword evidence="3" id="KW-0963">Cytoplasm</keyword>
<feature type="domain" description="VWFA" evidence="5">
    <location>
        <begin position="292"/>
        <end position="466"/>
    </location>
</feature>
<evidence type="ECO:0000256" key="2">
    <source>
        <dbReference type="ARBA" id="ARBA00004496"/>
    </source>
</evidence>
<comment type="caution">
    <text evidence="6">The sequence shown here is derived from an EMBL/GenBank/DDBJ whole genome shotgun (WGS) entry which is preliminary data.</text>
</comment>
<evidence type="ECO:0000259" key="5">
    <source>
        <dbReference type="PROSITE" id="PS50234"/>
    </source>
</evidence>
<dbReference type="EMBL" id="JACVEL010000003">
    <property type="protein sequence ID" value="MBC9812162.1"/>
    <property type="molecule type" value="Genomic_DNA"/>
</dbReference>
<keyword evidence="4" id="KW-0966">Cell projection</keyword>
<dbReference type="Proteomes" id="UP000652681">
    <property type="component" value="Unassembled WGS sequence"/>
</dbReference>
<reference evidence="6" key="1">
    <citation type="submission" date="2020-09" db="EMBL/GenBank/DDBJ databases">
        <title>Taishania pollutisoli gen. nov., sp. nov., Isolated from Tetrabromobisphenol A-Contaminated Soil.</title>
        <authorList>
            <person name="Chen Q."/>
        </authorList>
    </citation>
    <scope>NUCLEOTIDE SEQUENCE</scope>
    <source>
        <strain evidence="6">CZZ-1</strain>
    </source>
</reference>
<keyword evidence="7" id="KW-1185">Reference proteome</keyword>
<comment type="subcellular location">
    <subcellularLocation>
        <location evidence="1">Cell projection</location>
    </subcellularLocation>
    <subcellularLocation>
        <location evidence="2">Cytoplasm</location>
    </subcellularLocation>
</comment>
<organism evidence="6 7">
    <name type="scientific">Taishania pollutisoli</name>
    <dbReference type="NCBI Taxonomy" id="2766479"/>
    <lineage>
        <taxon>Bacteria</taxon>
        <taxon>Pseudomonadati</taxon>
        <taxon>Bacteroidota</taxon>
        <taxon>Flavobacteriia</taxon>
        <taxon>Flavobacteriales</taxon>
        <taxon>Crocinitomicaceae</taxon>
        <taxon>Taishania</taxon>
    </lineage>
</organism>
<evidence type="ECO:0000256" key="1">
    <source>
        <dbReference type="ARBA" id="ARBA00004316"/>
    </source>
</evidence>
<proteinExistence type="predicted"/>
<evidence type="ECO:0000313" key="7">
    <source>
        <dbReference type="Proteomes" id="UP000652681"/>
    </source>
</evidence>
<evidence type="ECO:0000313" key="6">
    <source>
        <dbReference type="EMBL" id="MBC9812162.1"/>
    </source>
</evidence>